<keyword evidence="3 5" id="KW-1133">Transmembrane helix</keyword>
<dbReference type="Pfam" id="PF07690">
    <property type="entry name" value="MFS_1"/>
    <property type="match status" value="1"/>
</dbReference>
<dbReference type="Gene3D" id="1.20.1250.20">
    <property type="entry name" value="MFS general substrate transporter like domains"/>
    <property type="match status" value="1"/>
</dbReference>
<dbReference type="PANTHER" id="PTHR23507:SF1">
    <property type="entry name" value="FI18259P1-RELATED"/>
    <property type="match status" value="1"/>
</dbReference>
<feature type="transmembrane region" description="Helical" evidence="5">
    <location>
        <begin position="510"/>
        <end position="538"/>
    </location>
</feature>
<keyword evidence="4 5" id="KW-0472">Membrane</keyword>
<name>A0A8H3DZX5_9AGAM</name>
<reference evidence="6" key="1">
    <citation type="submission" date="2021-01" db="EMBL/GenBank/DDBJ databases">
        <authorList>
            <person name="Kaushik A."/>
        </authorList>
    </citation>
    <scope>NUCLEOTIDE SEQUENCE</scope>
    <source>
        <strain evidence="6">AG5</strain>
    </source>
</reference>
<dbReference type="InterPro" id="IPR036259">
    <property type="entry name" value="MFS_trans_sf"/>
</dbReference>
<dbReference type="Proteomes" id="UP000663827">
    <property type="component" value="Unassembled WGS sequence"/>
</dbReference>
<comment type="subcellular location">
    <subcellularLocation>
        <location evidence="1">Membrane</location>
        <topology evidence="1">Multi-pass membrane protein</topology>
    </subcellularLocation>
</comment>
<dbReference type="AlphaFoldDB" id="A0A8H3DZX5"/>
<proteinExistence type="predicted"/>
<keyword evidence="2 5" id="KW-0812">Transmembrane</keyword>
<evidence type="ECO:0008006" key="8">
    <source>
        <dbReference type="Google" id="ProtNLM"/>
    </source>
</evidence>
<accession>A0A8H3DZX5</accession>
<feature type="transmembrane region" description="Helical" evidence="5">
    <location>
        <begin position="380"/>
        <end position="401"/>
    </location>
</feature>
<evidence type="ECO:0000256" key="4">
    <source>
        <dbReference type="ARBA" id="ARBA00023136"/>
    </source>
</evidence>
<dbReference type="InterPro" id="IPR011701">
    <property type="entry name" value="MFS"/>
</dbReference>
<feature type="transmembrane region" description="Helical" evidence="5">
    <location>
        <begin position="341"/>
        <end position="360"/>
    </location>
</feature>
<dbReference type="GO" id="GO:0016020">
    <property type="term" value="C:membrane"/>
    <property type="evidence" value="ECO:0007669"/>
    <property type="project" value="UniProtKB-SubCell"/>
</dbReference>
<organism evidence="6 7">
    <name type="scientific">Rhizoctonia solani</name>
    <dbReference type="NCBI Taxonomy" id="456999"/>
    <lineage>
        <taxon>Eukaryota</taxon>
        <taxon>Fungi</taxon>
        <taxon>Dikarya</taxon>
        <taxon>Basidiomycota</taxon>
        <taxon>Agaricomycotina</taxon>
        <taxon>Agaricomycetes</taxon>
        <taxon>Cantharellales</taxon>
        <taxon>Ceratobasidiaceae</taxon>
        <taxon>Rhizoctonia</taxon>
    </lineage>
</organism>
<evidence type="ECO:0000256" key="2">
    <source>
        <dbReference type="ARBA" id="ARBA00022692"/>
    </source>
</evidence>
<feature type="transmembrane region" description="Helical" evidence="5">
    <location>
        <begin position="544"/>
        <end position="565"/>
    </location>
</feature>
<dbReference type="SUPFAM" id="SSF103473">
    <property type="entry name" value="MFS general substrate transporter"/>
    <property type="match status" value="1"/>
</dbReference>
<feature type="transmembrane region" description="Helical" evidence="5">
    <location>
        <begin position="35"/>
        <end position="54"/>
    </location>
</feature>
<protein>
    <recommendedName>
        <fullName evidence="8">MFS general substrate transporter</fullName>
    </recommendedName>
</protein>
<dbReference type="GO" id="GO:0022857">
    <property type="term" value="F:transmembrane transporter activity"/>
    <property type="evidence" value="ECO:0007669"/>
    <property type="project" value="InterPro"/>
</dbReference>
<evidence type="ECO:0000313" key="6">
    <source>
        <dbReference type="EMBL" id="CAE7127119.1"/>
    </source>
</evidence>
<evidence type="ECO:0000256" key="5">
    <source>
        <dbReference type="SAM" id="Phobius"/>
    </source>
</evidence>
<sequence length="583" mass="64052">MTRSNAGGSILVPGAGIAEQEETNRRRAWYKTPSVWWILPITVLSTMTGAARIAPQTELFIRVTCDELRPEYRAGVNPVQQHPELRNTRTNVSLTFVQKSLILDDYVMRPALLYQDKRCSQDPVVHRAAAKLATRITNAEGILSCLTLGWWTQYSDRAGRKVVFALSIFTVFITDLMLLLVASKAEVLPGGYRLLILGGFINGLTGGLAATTATCHAYIADYSSPSARSRIFSYWTGCIFAGKALGPSLGSLLTFYSNDLLSVFYVSAILHFIYLMFMGFVIPESLSDEARATARELYEADMKHYPRTILGFLWRLKAFVRPLGVFMPGRLSVVRRRARDWNLVLVGIAATAVAINVGSYQFQYQYTIKAFSWNSVQLGYWLSLVGFCRAFYLLAILPIILKSLYARDEQLFPGANSDDEKEAQVRRMDLLVARSSVLIYLAGYTVIATVTSQAPFIGATIILAFGGGFTPSVQSLALALSNPSAHIARREARAHGAKIPLGAKQEIGRLFGAFAITHSLGAQVVGPALFNAVFGATIGIHPRAFFWLSALIVTVALAALSFICLNTEVECAAEDTEREPLLA</sequence>
<feature type="transmembrane region" description="Helical" evidence="5">
    <location>
        <begin position="456"/>
        <end position="480"/>
    </location>
</feature>
<comment type="caution">
    <text evidence="6">The sequence shown here is derived from an EMBL/GenBank/DDBJ whole genome shotgun (WGS) entry which is preliminary data.</text>
</comment>
<dbReference type="EMBL" id="CAJNJQ010001216">
    <property type="protein sequence ID" value="CAE7127119.1"/>
    <property type="molecule type" value="Genomic_DNA"/>
</dbReference>
<evidence type="ECO:0000256" key="1">
    <source>
        <dbReference type="ARBA" id="ARBA00004141"/>
    </source>
</evidence>
<feature type="transmembrane region" description="Helical" evidence="5">
    <location>
        <begin position="194"/>
        <end position="219"/>
    </location>
</feature>
<feature type="transmembrane region" description="Helical" evidence="5">
    <location>
        <begin position="431"/>
        <end position="450"/>
    </location>
</feature>
<feature type="transmembrane region" description="Helical" evidence="5">
    <location>
        <begin position="262"/>
        <end position="282"/>
    </location>
</feature>
<evidence type="ECO:0000256" key="3">
    <source>
        <dbReference type="ARBA" id="ARBA00022989"/>
    </source>
</evidence>
<feature type="transmembrane region" description="Helical" evidence="5">
    <location>
        <begin position="162"/>
        <end position="182"/>
    </location>
</feature>
<gene>
    <name evidence="6" type="ORF">RDB_LOCUS60830</name>
</gene>
<feature type="transmembrane region" description="Helical" evidence="5">
    <location>
        <begin position="231"/>
        <end position="256"/>
    </location>
</feature>
<dbReference type="PANTHER" id="PTHR23507">
    <property type="entry name" value="ZGC:174356"/>
    <property type="match status" value="1"/>
</dbReference>
<evidence type="ECO:0000313" key="7">
    <source>
        <dbReference type="Proteomes" id="UP000663827"/>
    </source>
</evidence>